<reference evidence="3" key="2">
    <citation type="submission" date="2019-11" db="UniProtKB">
        <authorList>
            <consortium name="WormBaseParasite"/>
        </authorList>
    </citation>
    <scope>IDENTIFICATION</scope>
</reference>
<evidence type="ECO:0000313" key="2">
    <source>
        <dbReference type="Proteomes" id="UP000267029"/>
    </source>
</evidence>
<proteinExistence type="predicted"/>
<dbReference type="InterPro" id="IPR016024">
    <property type="entry name" value="ARM-type_fold"/>
</dbReference>
<dbReference type="Proteomes" id="UP000267029">
    <property type="component" value="Unassembled WGS sequence"/>
</dbReference>
<keyword evidence="2" id="KW-1185">Reference proteome</keyword>
<gene>
    <name evidence="1" type="ORF">MCOS_LOCUS493</name>
</gene>
<dbReference type="EMBL" id="UXSR01000043">
    <property type="protein sequence ID" value="VDD74490.1"/>
    <property type="molecule type" value="Genomic_DNA"/>
</dbReference>
<reference evidence="1 2" key="1">
    <citation type="submission" date="2018-10" db="EMBL/GenBank/DDBJ databases">
        <authorList>
            <consortium name="Pathogen Informatics"/>
        </authorList>
    </citation>
    <scope>NUCLEOTIDE SEQUENCE [LARGE SCALE GENOMIC DNA]</scope>
</reference>
<dbReference type="OrthoDB" id="6231986at2759"/>
<dbReference type="SUPFAM" id="SSF48371">
    <property type="entry name" value="ARM repeat"/>
    <property type="match status" value="1"/>
</dbReference>
<evidence type="ECO:0000313" key="3">
    <source>
        <dbReference type="WBParaSite" id="MCU_003042-RA"/>
    </source>
</evidence>
<accession>A0A0R3U240</accession>
<name>A0A0R3U240_MESCO</name>
<organism evidence="1 2">
    <name type="scientific">Mesocestoides corti</name>
    <name type="common">Flatworm</name>
    <dbReference type="NCBI Taxonomy" id="53468"/>
    <lineage>
        <taxon>Eukaryota</taxon>
        <taxon>Metazoa</taxon>
        <taxon>Spiralia</taxon>
        <taxon>Lophotrochozoa</taxon>
        <taxon>Platyhelminthes</taxon>
        <taxon>Cestoda</taxon>
        <taxon>Eucestoda</taxon>
        <taxon>Cyclophyllidea</taxon>
        <taxon>Mesocestoididae</taxon>
        <taxon>Mesocestoides</taxon>
    </lineage>
</organism>
<dbReference type="AlphaFoldDB" id="A0A0R3U240"/>
<dbReference type="WBParaSite" id="MCU_003042-RA">
    <property type="protein sequence ID" value="MCU_003042-RA"/>
    <property type="gene ID" value="MCU_003042"/>
</dbReference>
<sequence length="398" mass="46213">MMSIDDYIESRYDWSDIEEARQVHSIKARSDFRAFTKRVQKQANNAILDHLWSVDGFPLSAFLSRVGLVPKFTSSRQESTFKLIEEALHKLNGDLTNGRKTTLTEKAGCLSTLCKLAATEEMDREFSDWMRYNSARLNGAVSTCLILECQDVAQEACFALAYLARKFHFLMKPGIGNVFESLMHLMDRAMSPRQRNFDAFWEAKRRHEDGQVYKILRTTFHPPPPRYCYSEIYYRLVGVIYYTVADLLYNIPHPDLINFFVSRISRHHDLTRQLFFQILDAVVINLSEMQEEAQNFDTLSTDDPQDEMYNENLWRQLPILLYINVLKTSNETYIVDSEVPDTILNILGSKLTRMNPFFDEKILQMLDNHLTNAKTVNEAIGWLSHFLPFLSNTGTPKL</sequence>
<evidence type="ECO:0000313" key="1">
    <source>
        <dbReference type="EMBL" id="VDD74490.1"/>
    </source>
</evidence>
<protein>
    <submittedName>
        <fullName evidence="3">Ras-GAP domain-containing protein</fullName>
    </submittedName>
</protein>